<keyword evidence="6" id="KW-0472">Membrane</keyword>
<sequence length="741" mass="81656">MSLRARLRAWSRRGSRSPLSPDRLAAVDRFGETPAVAHLLPTWLPRARRLSPVALLSEARPFLIDAEQAAEADFAALGSLLARALARLRDADAGQVAVDDRARAWLAATGRRAALADFVVERAFVGDNVATRIHDGRILADYGPLLPAEAPEALLELHPEQSPLELRIRRCRRVGEQAEIELIAVVRVVDFASTPPRFTLTRAGEPVAFTTQGDPAATRFSARRFQSHDAGSLKLSLDLGQQADLEVRVELDGVVRTARLAHQRVLARLPKPAGPRAATGVRVEGRELVIDGADVVLPLWHEPFGLPARPRPAGPLPLGRDVPVAEELAGTLPATLSTTEQLIELVAEKGLLKVRLLPPLTEDERGRYRQQQLQRLEPPIAADHVLFSAYAGRGITDSPAAIFAELRRRRPDLRLSWAITDHSVPVPEGAEPLIAHSRAWHEAWASARLVVTNVEVQRNFVPRPGQTLLQTFHGYPSKSMGKVLWESKNFSPRKIEYQLDHTSRTWDLLLTPHPSMDRHYREQYDVRGTILNQGYPRNDALVVDTEPRRAEARRRLGIGEQQIAVLNAPTWRDDAATDFRSAALADHLDTARLIEELGEGFVVLQRGHRFNAAGVDRPGVIDVTEYPEINDLILAADVAVLDYSSLRFDVAITGKPMLFLVPDLADYADGARGFLYPFEESAPGPLLNTTAEVIAELRDLPGLRERSAPLIAAFNERFNAFHDGGAAARVVDAIDEVLAQG</sequence>
<comment type="caution">
    <text evidence="7">The sequence shown here is derived from an EMBL/GenBank/DDBJ whole genome shotgun (WGS) entry which is preliminary data.</text>
</comment>
<dbReference type="RefSeq" id="WP_343993183.1">
    <property type="nucleotide sequence ID" value="NZ_BAAALG010000006.1"/>
</dbReference>
<dbReference type="EMBL" id="BAAALG010000006">
    <property type="protein sequence ID" value="GAA1099337.1"/>
    <property type="molecule type" value="Genomic_DNA"/>
</dbReference>
<dbReference type="PANTHER" id="PTHR37316:SF3">
    <property type="entry name" value="TEICHOIC ACID GLYCEROL-PHOSPHATE TRANSFERASE"/>
    <property type="match status" value="1"/>
</dbReference>
<dbReference type="Pfam" id="PF04464">
    <property type="entry name" value="Glyphos_transf"/>
    <property type="match status" value="1"/>
</dbReference>
<dbReference type="PANTHER" id="PTHR37316">
    <property type="entry name" value="TEICHOIC ACID GLYCEROL-PHOSPHATE PRIMASE"/>
    <property type="match status" value="1"/>
</dbReference>
<evidence type="ECO:0000256" key="6">
    <source>
        <dbReference type="ARBA" id="ARBA00023136"/>
    </source>
</evidence>
<comment type="similarity">
    <text evidence="2">Belongs to the CDP-glycerol glycerophosphotransferase family.</text>
</comment>
<evidence type="ECO:0000256" key="2">
    <source>
        <dbReference type="ARBA" id="ARBA00010488"/>
    </source>
</evidence>
<dbReference type="InterPro" id="IPR043148">
    <property type="entry name" value="TagF_C"/>
</dbReference>
<reference evidence="7 8" key="1">
    <citation type="journal article" date="2019" name="Int. J. Syst. Evol. Microbiol.">
        <title>The Global Catalogue of Microorganisms (GCM) 10K type strain sequencing project: providing services to taxonomists for standard genome sequencing and annotation.</title>
        <authorList>
            <consortium name="The Broad Institute Genomics Platform"/>
            <consortium name="The Broad Institute Genome Sequencing Center for Infectious Disease"/>
            <person name="Wu L."/>
            <person name="Ma J."/>
        </authorList>
    </citation>
    <scope>NUCLEOTIDE SEQUENCE [LARGE SCALE GENOMIC DNA]</scope>
    <source>
        <strain evidence="7 8">JCM 13008</strain>
    </source>
</reference>
<gene>
    <name evidence="7" type="ORF">GCM10009668_16250</name>
</gene>
<evidence type="ECO:0008006" key="9">
    <source>
        <dbReference type="Google" id="ProtNLM"/>
    </source>
</evidence>
<organism evidence="7 8">
    <name type="scientific">Nocardioides dubius</name>
    <dbReference type="NCBI Taxonomy" id="317019"/>
    <lineage>
        <taxon>Bacteria</taxon>
        <taxon>Bacillati</taxon>
        <taxon>Actinomycetota</taxon>
        <taxon>Actinomycetes</taxon>
        <taxon>Propionibacteriales</taxon>
        <taxon>Nocardioidaceae</taxon>
        <taxon>Nocardioides</taxon>
    </lineage>
</organism>
<keyword evidence="8" id="KW-1185">Reference proteome</keyword>
<evidence type="ECO:0000313" key="8">
    <source>
        <dbReference type="Proteomes" id="UP001501581"/>
    </source>
</evidence>
<accession>A0ABN1TRD0</accession>
<dbReference type="InterPro" id="IPR043149">
    <property type="entry name" value="TagF_N"/>
</dbReference>
<dbReference type="SUPFAM" id="SSF53756">
    <property type="entry name" value="UDP-Glycosyltransferase/glycogen phosphorylase"/>
    <property type="match status" value="1"/>
</dbReference>
<evidence type="ECO:0000256" key="1">
    <source>
        <dbReference type="ARBA" id="ARBA00004202"/>
    </source>
</evidence>
<dbReference type="InterPro" id="IPR007554">
    <property type="entry name" value="Glycerophosphate_synth"/>
</dbReference>
<comment type="subcellular location">
    <subcellularLocation>
        <location evidence="1">Cell membrane</location>
        <topology evidence="1">Peripheral membrane protein</topology>
    </subcellularLocation>
</comment>
<dbReference type="Gene3D" id="3.40.50.11820">
    <property type="match status" value="1"/>
</dbReference>
<dbReference type="InterPro" id="IPR051612">
    <property type="entry name" value="Teichoic_Acid_Biosynth"/>
</dbReference>
<proteinExistence type="inferred from homology"/>
<keyword evidence="4" id="KW-0808">Transferase</keyword>
<keyword evidence="5" id="KW-0777">Teichoic acid biosynthesis</keyword>
<keyword evidence="3" id="KW-1003">Cell membrane</keyword>
<dbReference type="Gene3D" id="3.40.50.12580">
    <property type="match status" value="1"/>
</dbReference>
<evidence type="ECO:0000256" key="4">
    <source>
        <dbReference type="ARBA" id="ARBA00022679"/>
    </source>
</evidence>
<protein>
    <recommendedName>
        <fullName evidence="9">CDP-glycerol glycerophosphotransferase</fullName>
    </recommendedName>
</protein>
<evidence type="ECO:0000256" key="3">
    <source>
        <dbReference type="ARBA" id="ARBA00022475"/>
    </source>
</evidence>
<dbReference type="Proteomes" id="UP001501581">
    <property type="component" value="Unassembled WGS sequence"/>
</dbReference>
<evidence type="ECO:0000313" key="7">
    <source>
        <dbReference type="EMBL" id="GAA1099337.1"/>
    </source>
</evidence>
<evidence type="ECO:0000256" key="5">
    <source>
        <dbReference type="ARBA" id="ARBA00022944"/>
    </source>
</evidence>
<name>A0ABN1TRD0_9ACTN</name>